<evidence type="ECO:0000313" key="3">
    <source>
        <dbReference type="Proteomes" id="UP000000752"/>
    </source>
</evidence>
<feature type="compositionally biased region" description="Low complexity" evidence="1">
    <location>
        <begin position="96"/>
        <end position="106"/>
    </location>
</feature>
<dbReference type="PIR" id="G71163">
    <property type="entry name" value="G71163"/>
</dbReference>
<name>O58244_PYRHO</name>
<accession>O58244</accession>
<sequence length="136" mass="15380">MRILPQNLTRIQTNTLQTPLDQFFPLPRSNTPQKIPKNQIKNPINLMQGVKTSERILKDGLNILIIIPPQLFPIKTPNILTPKQNPTRSRLQQPKNQLPNSSLTTTTLPNQTNNLTLTNLKTNIINCSNLITTKQA</sequence>
<dbReference type="EMBL" id="BA000001">
    <property type="protein sequence ID" value="BAA29596.1"/>
    <property type="molecule type" value="Genomic_DNA"/>
</dbReference>
<feature type="compositionally biased region" description="Polar residues" evidence="1">
    <location>
        <begin position="85"/>
        <end position="95"/>
    </location>
</feature>
<dbReference type="KEGG" id="pho:PH0508"/>
<evidence type="ECO:0000256" key="1">
    <source>
        <dbReference type="SAM" id="MobiDB-lite"/>
    </source>
</evidence>
<feature type="region of interest" description="Disordered" evidence="1">
    <location>
        <begin position="85"/>
        <end position="106"/>
    </location>
</feature>
<gene>
    <name evidence="2" type="ordered locus">PH0508</name>
</gene>
<keyword evidence="3" id="KW-1185">Reference proteome</keyword>
<dbReference type="AlphaFoldDB" id="O58244"/>
<dbReference type="EnsemblBacteria" id="BAA29596">
    <property type="protein sequence ID" value="BAA29596"/>
    <property type="gene ID" value="BAA29596"/>
</dbReference>
<proteinExistence type="predicted"/>
<reference evidence="2 3" key="1">
    <citation type="journal article" date="1998" name="DNA Res.">
        <title>Complete sequence and gene organization of the genome of a hyper-thermophilic archaebacterium, Pyrococcus horikoshii OT3.</title>
        <authorList>
            <person name="Kawarabayasi Y."/>
            <person name="Sawada M."/>
            <person name="Horikawa H."/>
            <person name="Haikawa Y."/>
            <person name="Hino Y."/>
            <person name="Yamamoto S."/>
            <person name="Sekine M."/>
            <person name="Baba S."/>
            <person name="Kosugi H."/>
            <person name="Hosoyama A."/>
            <person name="Nagai Y."/>
            <person name="Sakai M."/>
            <person name="Ogura K."/>
            <person name="Otuka R."/>
            <person name="Nakazawa H."/>
            <person name="Takamiya M."/>
            <person name="Ohfuku Y."/>
            <person name="Funahashi T."/>
            <person name="Tanaka T."/>
            <person name="Kudoh Y."/>
            <person name="Yamazaki J."/>
            <person name="Kushida N."/>
            <person name="Oguchi A."/>
            <person name="Aoki K."/>
            <person name="Nakamura Y."/>
            <person name="Robb T.F."/>
            <person name="Horikoshi K."/>
            <person name="Masuchi Y."/>
            <person name="Shizuya H."/>
            <person name="Kikuchi H."/>
        </authorList>
    </citation>
    <scope>NUCLEOTIDE SEQUENCE [LARGE SCALE GENOMIC DNA]</scope>
    <source>
        <strain evidence="3">ATCC 700860 / DSM 12428 / JCM 9974 / NBRC 100139 / OT-3</strain>
    </source>
</reference>
<protein>
    <submittedName>
        <fullName evidence="2">Uncharacterized protein</fullName>
    </submittedName>
</protein>
<evidence type="ECO:0000313" key="2">
    <source>
        <dbReference type="EMBL" id="BAA29596.1"/>
    </source>
</evidence>
<organism evidence="2 3">
    <name type="scientific">Pyrococcus horikoshii (strain ATCC 700860 / DSM 12428 / JCM 9974 / NBRC 100139 / OT-3)</name>
    <dbReference type="NCBI Taxonomy" id="70601"/>
    <lineage>
        <taxon>Archaea</taxon>
        <taxon>Methanobacteriati</taxon>
        <taxon>Methanobacteriota</taxon>
        <taxon>Thermococci</taxon>
        <taxon>Thermococcales</taxon>
        <taxon>Thermococcaceae</taxon>
        <taxon>Pyrococcus</taxon>
    </lineage>
</organism>
<dbReference type="Proteomes" id="UP000000752">
    <property type="component" value="Chromosome"/>
</dbReference>